<sequence length="294" mass="31234">MKITTTGSLGNVGRPLAKLLLAQGHELTIVSSNDDRAEEIIRLGAMPAIGGLTDEAFLKTAFADADAVFAMTPPNLGKQHIVNNTIAAGRHIAAAIQQNGVKRVVLLSSIGADLPEGNGPIASLYAIEGLYRDLKTVATTFLRAGYFYTNFLNDIPLIQHAGIQAGNFNPDTRLPLVHPGDIALAAAEELTSDTATNSIRYIVSDIRTPSEVAAALGAAIGKPALPWVSFSDEEHEQGMVKAGVPAEIASLYTELGSGLREQKVQNDFLVNVHPATGKVKLADFAREFALRYHG</sequence>
<evidence type="ECO:0000259" key="1">
    <source>
        <dbReference type="Pfam" id="PF05368"/>
    </source>
</evidence>
<dbReference type="Gene3D" id="3.90.25.10">
    <property type="entry name" value="UDP-galactose 4-epimerase, domain 1"/>
    <property type="match status" value="1"/>
</dbReference>
<protein>
    <recommendedName>
        <fullName evidence="1">NmrA-like domain-containing protein</fullName>
    </recommendedName>
</protein>
<comment type="caution">
    <text evidence="2">The sequence shown here is derived from an EMBL/GenBank/DDBJ whole genome shotgun (WGS) entry which is preliminary data.</text>
</comment>
<keyword evidence="3" id="KW-1185">Reference proteome</keyword>
<dbReference type="AlphaFoldDB" id="A0A917HYD9"/>
<evidence type="ECO:0000313" key="2">
    <source>
        <dbReference type="EMBL" id="GGG95793.1"/>
    </source>
</evidence>
<gene>
    <name evidence="2" type="ORF">GCM10007415_33760</name>
</gene>
<dbReference type="SUPFAM" id="SSF51735">
    <property type="entry name" value="NAD(P)-binding Rossmann-fold domains"/>
    <property type="match status" value="1"/>
</dbReference>
<dbReference type="Pfam" id="PF05368">
    <property type="entry name" value="NmrA"/>
    <property type="match status" value="1"/>
</dbReference>
<name>A0A917HYD9_9SPHI</name>
<dbReference type="Proteomes" id="UP000660862">
    <property type="component" value="Unassembled WGS sequence"/>
</dbReference>
<reference evidence="2" key="1">
    <citation type="journal article" date="2014" name="Int. J. Syst. Evol. Microbiol.">
        <title>Complete genome sequence of Corynebacterium casei LMG S-19264T (=DSM 44701T), isolated from a smear-ripened cheese.</title>
        <authorList>
            <consortium name="US DOE Joint Genome Institute (JGI-PGF)"/>
            <person name="Walter F."/>
            <person name="Albersmeier A."/>
            <person name="Kalinowski J."/>
            <person name="Ruckert C."/>
        </authorList>
    </citation>
    <scope>NUCLEOTIDE SEQUENCE</scope>
    <source>
        <strain evidence="2">CGMCC 1.12195</strain>
    </source>
</reference>
<dbReference type="InterPro" id="IPR008030">
    <property type="entry name" value="NmrA-like"/>
</dbReference>
<evidence type="ECO:0000313" key="3">
    <source>
        <dbReference type="Proteomes" id="UP000660862"/>
    </source>
</evidence>
<feature type="domain" description="NmrA-like" evidence="1">
    <location>
        <begin position="2"/>
        <end position="224"/>
    </location>
</feature>
<dbReference type="InterPro" id="IPR036291">
    <property type="entry name" value="NAD(P)-bd_dom_sf"/>
</dbReference>
<reference evidence="2" key="2">
    <citation type="submission" date="2020-09" db="EMBL/GenBank/DDBJ databases">
        <authorList>
            <person name="Sun Q."/>
            <person name="Zhou Y."/>
        </authorList>
    </citation>
    <scope>NUCLEOTIDE SEQUENCE</scope>
    <source>
        <strain evidence="2">CGMCC 1.12195</strain>
    </source>
</reference>
<proteinExistence type="predicted"/>
<dbReference type="Gene3D" id="3.40.50.720">
    <property type="entry name" value="NAD(P)-binding Rossmann-like Domain"/>
    <property type="match status" value="1"/>
</dbReference>
<dbReference type="RefSeq" id="WP_188507263.1">
    <property type="nucleotide sequence ID" value="NZ_BMER01000004.1"/>
</dbReference>
<accession>A0A917HYD9</accession>
<organism evidence="2 3">
    <name type="scientific">Parapedobacter pyrenivorans</name>
    <dbReference type="NCBI Taxonomy" id="1305674"/>
    <lineage>
        <taxon>Bacteria</taxon>
        <taxon>Pseudomonadati</taxon>
        <taxon>Bacteroidota</taxon>
        <taxon>Sphingobacteriia</taxon>
        <taxon>Sphingobacteriales</taxon>
        <taxon>Sphingobacteriaceae</taxon>
        <taxon>Parapedobacter</taxon>
    </lineage>
</organism>
<dbReference type="InterPro" id="IPR051604">
    <property type="entry name" value="Ergot_Alk_Oxidoreductase"/>
</dbReference>
<dbReference type="PANTHER" id="PTHR43162">
    <property type="match status" value="1"/>
</dbReference>
<dbReference type="PANTHER" id="PTHR43162:SF1">
    <property type="entry name" value="PRESTALK A DIFFERENTIATION PROTEIN A"/>
    <property type="match status" value="1"/>
</dbReference>
<dbReference type="EMBL" id="BMER01000004">
    <property type="protein sequence ID" value="GGG95793.1"/>
    <property type="molecule type" value="Genomic_DNA"/>
</dbReference>